<evidence type="ECO:0000313" key="2">
    <source>
        <dbReference type="EMBL" id="MTH52966.1"/>
    </source>
</evidence>
<dbReference type="PANTHER" id="PTHR35788:SF1">
    <property type="entry name" value="EXPORTED PROTEIN"/>
    <property type="match status" value="1"/>
</dbReference>
<feature type="region of interest" description="Disordered" evidence="1">
    <location>
        <begin position="385"/>
        <end position="465"/>
    </location>
</feature>
<evidence type="ECO:0000256" key="1">
    <source>
        <dbReference type="SAM" id="MobiDB-lite"/>
    </source>
</evidence>
<dbReference type="EMBL" id="WMIB01000003">
    <property type="protein sequence ID" value="MTH52966.1"/>
    <property type="molecule type" value="Genomic_DNA"/>
</dbReference>
<reference evidence="2 3" key="1">
    <citation type="journal article" date="2017" name="Int. J. Syst. Evol. Microbiol.">
        <title>Bacillus mangrovi sp. nov., isolated from a sediment sample from a mangrove forest.</title>
        <authorList>
            <person name="Gupta V."/>
            <person name="Singh P.K."/>
            <person name="Korpole S."/>
            <person name="Tanuku N.R.S."/>
            <person name="Pinnaka A.K."/>
        </authorList>
    </citation>
    <scope>NUCLEOTIDE SEQUENCE [LARGE SCALE GENOMIC DNA]</scope>
    <source>
        <strain evidence="2 3">KCTC 33872</strain>
    </source>
</reference>
<proteinExistence type="predicted"/>
<accession>A0A7X2V4C3</accession>
<protein>
    <recommendedName>
        <fullName evidence="4">G5 domain-containing protein</fullName>
    </recommendedName>
</protein>
<dbReference type="RefSeq" id="WP_155111496.1">
    <property type="nucleotide sequence ID" value="NZ_WMIB01000003.1"/>
</dbReference>
<dbReference type="OrthoDB" id="2691125at2"/>
<organism evidence="2 3">
    <name type="scientific">Metabacillus mangrovi</name>
    <dbReference type="NCBI Taxonomy" id="1491830"/>
    <lineage>
        <taxon>Bacteria</taxon>
        <taxon>Bacillati</taxon>
        <taxon>Bacillota</taxon>
        <taxon>Bacilli</taxon>
        <taxon>Bacillales</taxon>
        <taxon>Bacillaceae</taxon>
        <taxon>Metabacillus</taxon>
    </lineage>
</organism>
<dbReference type="PANTHER" id="PTHR35788">
    <property type="entry name" value="EXPORTED PROTEIN-RELATED"/>
    <property type="match status" value="1"/>
</dbReference>
<dbReference type="AlphaFoldDB" id="A0A7X2V4C3"/>
<name>A0A7X2V4C3_9BACI</name>
<dbReference type="Pfam" id="PF04294">
    <property type="entry name" value="VanW"/>
    <property type="match status" value="1"/>
</dbReference>
<feature type="compositionally biased region" description="Low complexity" evidence="1">
    <location>
        <begin position="417"/>
        <end position="430"/>
    </location>
</feature>
<evidence type="ECO:0000313" key="3">
    <source>
        <dbReference type="Proteomes" id="UP000434639"/>
    </source>
</evidence>
<evidence type="ECO:0008006" key="4">
    <source>
        <dbReference type="Google" id="ProtNLM"/>
    </source>
</evidence>
<gene>
    <name evidence="2" type="ORF">GKZ89_06045</name>
</gene>
<dbReference type="InterPro" id="IPR007391">
    <property type="entry name" value="Vancomycin_resist_VanW"/>
</dbReference>
<keyword evidence="3" id="KW-1185">Reference proteome</keyword>
<sequence length="465" mass="50627">MRKSGLNVVLALLICTAYLTGFSYAGNAVWDFLGNGGRFEPNTTIASIDISGLPPKEAAQKVEETINQWKNENPVTLTFLKKEAILPADALQFKVDKSVRSAVGGQQNTLEVSLDSMLVDTVLADLASNEADLIDLDMLKKQLADSAAVLSTESSYSLEKFTAGEEGVIYESSLNVPADDPEILQFVQSNPTVKIAGQAQWSLLKQFPQATDQNSLGFIASAVYQTVLGTNFVIVERHTGIMMPDYASPGLEAKAVPGEMDFKIFNPNETDYTLAFELADGKLNVSISGKPLLYTYEPVISEPDYYPFKQIIRYNPLLSVGEEKEVRSGAEGILVQTSRRVLDSQGFSLGIEEIAEDFYPPVHEILEKRYYVPIEAADPVINDLLNPETGLPENTVPVLPDETDPDNPDPVPPEAAEPPADSEQPAADSEQPAEEEPAAEAGNEQEQEAPEAEPAGEMDEEPVEK</sequence>
<dbReference type="InterPro" id="IPR052913">
    <property type="entry name" value="Glycopeptide_resist_protein"/>
</dbReference>
<dbReference type="Proteomes" id="UP000434639">
    <property type="component" value="Unassembled WGS sequence"/>
</dbReference>
<comment type="caution">
    <text evidence="2">The sequence shown here is derived from an EMBL/GenBank/DDBJ whole genome shotgun (WGS) entry which is preliminary data.</text>
</comment>
<feature type="compositionally biased region" description="Acidic residues" evidence="1">
    <location>
        <begin position="431"/>
        <end position="465"/>
    </location>
</feature>